<reference evidence="2" key="1">
    <citation type="submission" date="2013-03" db="EMBL/GenBank/DDBJ databases">
        <authorList>
            <person name="Aslett M."/>
        </authorList>
    </citation>
    <scope>NUCLEOTIDE SEQUENCE [LARGE SCALE GENOMIC DNA]</scope>
    <source>
        <strain evidence="2">ISE/inbred ISE</strain>
    </source>
</reference>
<organism evidence="2">
    <name type="scientific">Haemonchus contortus</name>
    <name type="common">Barber pole worm</name>
    <dbReference type="NCBI Taxonomy" id="6289"/>
    <lineage>
        <taxon>Eukaryota</taxon>
        <taxon>Metazoa</taxon>
        <taxon>Ecdysozoa</taxon>
        <taxon>Nematoda</taxon>
        <taxon>Chromadorea</taxon>
        <taxon>Rhabditida</taxon>
        <taxon>Rhabditina</taxon>
        <taxon>Rhabditomorpha</taxon>
        <taxon>Strongyloidea</taxon>
        <taxon>Trichostrongylidae</taxon>
        <taxon>Haemonchus</taxon>
    </lineage>
</organism>
<dbReference type="EMBL" id="CAVP010059776">
    <property type="protein sequence ID" value="CDL96071.1"/>
    <property type="molecule type" value="Genomic_DNA"/>
</dbReference>
<protein>
    <submittedName>
        <fullName evidence="2">Uncharacterized protein</fullName>
    </submittedName>
</protein>
<gene>
    <name evidence="2" type="ORF">HCOI_00913600</name>
</gene>
<feature type="coiled-coil region" evidence="1">
    <location>
        <begin position="1"/>
        <end position="85"/>
    </location>
</feature>
<accession>W6NFE9</accession>
<name>W6NFE9_HAECO</name>
<proteinExistence type="predicted"/>
<dbReference type="AlphaFoldDB" id="W6NFE9"/>
<sequence length="85" mass="9579">MAASKEELQQLRKDNADLCARINALLHNFDPGSEEEVTSHKEEIAELKENTDMSSSRINALRDEINEKQVEVAKAQREKKLAEAA</sequence>
<comment type="caution">
    <text evidence="2">The sequence shown here is derived from an EMBL/GenBank/DDBJ whole genome shotgun (WGS) entry which is preliminary data.</text>
</comment>
<evidence type="ECO:0000313" key="2">
    <source>
        <dbReference type="EMBL" id="CDL96071.1"/>
    </source>
</evidence>
<evidence type="ECO:0000256" key="1">
    <source>
        <dbReference type="SAM" id="Coils"/>
    </source>
</evidence>
<keyword evidence="1" id="KW-0175">Coiled coil</keyword>
<reference evidence="2" key="2">
    <citation type="submission" date="2013-05" db="EMBL/GenBank/DDBJ databases">
        <title>The genome and transcriptome of Haemonchus contortus: a key model parasite for drug and vaccine discovery.</title>
        <authorList>
            <person name="Laing R."/>
            <person name="Kikuchi T."/>
            <person name="Martinelli A."/>
            <person name="Tsai I.J."/>
            <person name="Beech R.N."/>
            <person name="Redman E."/>
            <person name="Holroyd N."/>
            <person name="Bartley D.J."/>
            <person name="Beasley H."/>
            <person name="Britton C."/>
            <person name="Curran D."/>
            <person name="Devaney E."/>
            <person name="Gilabert A."/>
            <person name="Jackson F."/>
            <person name="Hunt M."/>
            <person name="Johnston S."/>
            <person name="Kryukov I."/>
            <person name="Li K."/>
            <person name="Morrison A.A."/>
            <person name="Reid A.J."/>
            <person name="Sargison N."/>
            <person name="Saunders G."/>
            <person name="Wasmuth J.D."/>
            <person name="Wolstenholme A."/>
            <person name="Berriman M."/>
            <person name="Gilleard J.S."/>
            <person name="Cotton J.A."/>
        </authorList>
    </citation>
    <scope>NUCLEOTIDE SEQUENCE [LARGE SCALE GENOMIC DNA]</scope>
    <source>
        <strain evidence="2">ISE/inbred ISE</strain>
    </source>
</reference>